<evidence type="ECO:0000313" key="3">
    <source>
        <dbReference type="RefSeq" id="XP_064071401.1"/>
    </source>
</evidence>
<protein>
    <submittedName>
        <fullName evidence="3">Protein rolling stone-like</fullName>
    </submittedName>
</protein>
<feature type="transmembrane region" description="Helical" evidence="1">
    <location>
        <begin position="221"/>
        <end position="248"/>
    </location>
</feature>
<keyword evidence="2" id="KW-1185">Reference proteome</keyword>
<reference evidence="3" key="2">
    <citation type="submission" date="2025-08" db="UniProtKB">
        <authorList>
            <consortium name="RefSeq"/>
        </authorList>
    </citation>
    <scope>IDENTIFICATION</scope>
    <source>
        <tissue evidence="3">Whole body</tissue>
    </source>
</reference>
<keyword evidence="1" id="KW-1133">Transmembrane helix</keyword>
<feature type="transmembrane region" description="Helical" evidence="1">
    <location>
        <begin position="182"/>
        <end position="201"/>
    </location>
</feature>
<dbReference type="RefSeq" id="XP_064071401.1">
    <property type="nucleotide sequence ID" value="XM_064215331.1"/>
</dbReference>
<name>A0ABM4AJC2_VANTA</name>
<dbReference type="Pfam" id="PF21534">
    <property type="entry name" value="Rost"/>
    <property type="match status" value="1"/>
</dbReference>
<dbReference type="GeneID" id="113401993"/>
<gene>
    <name evidence="3" type="primary">LOC113401993</name>
</gene>
<dbReference type="PANTHER" id="PTHR12242">
    <property type="entry name" value="OS02G0130600 PROTEIN-RELATED"/>
    <property type="match status" value="1"/>
</dbReference>
<keyword evidence="1" id="KW-0812">Transmembrane</keyword>
<organism evidence="2 3">
    <name type="scientific">Vanessa tameamea</name>
    <name type="common">Kamehameha butterfly</name>
    <dbReference type="NCBI Taxonomy" id="334116"/>
    <lineage>
        <taxon>Eukaryota</taxon>
        <taxon>Metazoa</taxon>
        <taxon>Ecdysozoa</taxon>
        <taxon>Arthropoda</taxon>
        <taxon>Hexapoda</taxon>
        <taxon>Insecta</taxon>
        <taxon>Pterygota</taxon>
        <taxon>Neoptera</taxon>
        <taxon>Endopterygota</taxon>
        <taxon>Lepidoptera</taxon>
        <taxon>Glossata</taxon>
        <taxon>Ditrysia</taxon>
        <taxon>Papilionoidea</taxon>
        <taxon>Nymphalidae</taxon>
        <taxon>Nymphalinae</taxon>
        <taxon>Vanessa</taxon>
    </lineage>
</organism>
<reference evidence="2" key="1">
    <citation type="submission" date="2025-05" db="UniProtKB">
        <authorList>
            <consortium name="RefSeq"/>
        </authorList>
    </citation>
    <scope>NUCLEOTIDE SEQUENCE [LARGE SCALE GENOMIC DNA]</scope>
</reference>
<feature type="transmembrane region" description="Helical" evidence="1">
    <location>
        <begin position="118"/>
        <end position="139"/>
    </location>
</feature>
<feature type="transmembrane region" description="Helical" evidence="1">
    <location>
        <begin position="42"/>
        <end position="65"/>
    </location>
</feature>
<dbReference type="Proteomes" id="UP001652626">
    <property type="component" value="Chromosome 2"/>
</dbReference>
<keyword evidence="1" id="KW-0472">Membrane</keyword>
<evidence type="ECO:0000313" key="2">
    <source>
        <dbReference type="Proteomes" id="UP001652626"/>
    </source>
</evidence>
<proteinExistence type="predicted"/>
<feature type="transmembrane region" description="Helical" evidence="1">
    <location>
        <begin position="151"/>
        <end position="170"/>
    </location>
</feature>
<dbReference type="InterPro" id="IPR049352">
    <property type="entry name" value="Rost"/>
</dbReference>
<accession>A0ABM4AJC2</accession>
<sequence length="281" mass="31540">MSAIKTYFKEECRLLMLSLEHPKSSDFYISVWQSTRSPLPLLIWRTLLFLASLGIFITSITFYIVSPISVGYWFIYLTHWGLTLMLFATGSGAAISARCYFAGPISAEFCLPWYVKTFWVLHNVSVPLAFLITIFYWTILYSEDFLEELNAALDIAIHGINSLIMFLLLVTSSHPIRFLHLLHPFAFAFTYVFFSIVYYLAGGTGPSGEPYIYPVVHWGEPGIAIVVVVVTGLMLIFLHFITIGLGAARDAIADRLIRPSVTVHVDEGVALRSPNPQNTAV</sequence>
<evidence type="ECO:0000256" key="1">
    <source>
        <dbReference type="SAM" id="Phobius"/>
    </source>
</evidence>
<feature type="transmembrane region" description="Helical" evidence="1">
    <location>
        <begin position="71"/>
        <end position="97"/>
    </location>
</feature>
<dbReference type="PANTHER" id="PTHR12242:SF49">
    <property type="entry name" value="HEADBUTT, ISOFORM E"/>
    <property type="match status" value="1"/>
</dbReference>